<protein>
    <submittedName>
        <fullName evidence="4">RPEL repeat protein</fullName>
    </submittedName>
</protein>
<keyword evidence="1" id="KW-0677">Repeat</keyword>
<feature type="compositionally biased region" description="Basic and acidic residues" evidence="3">
    <location>
        <begin position="168"/>
        <end position="179"/>
    </location>
</feature>
<dbReference type="EMBL" id="ASPP01042360">
    <property type="protein sequence ID" value="ETN99973.1"/>
    <property type="molecule type" value="Genomic_DNA"/>
</dbReference>
<dbReference type="OrthoDB" id="197676at2759"/>
<feature type="region of interest" description="Disordered" evidence="3">
    <location>
        <begin position="571"/>
        <end position="616"/>
    </location>
</feature>
<evidence type="ECO:0000256" key="1">
    <source>
        <dbReference type="ARBA" id="ARBA00022737"/>
    </source>
</evidence>
<dbReference type="Proteomes" id="UP000023152">
    <property type="component" value="Unassembled WGS sequence"/>
</dbReference>
<name>X6LEJ5_RETFI</name>
<sequence length="641" mass="73480">KRMVNRATPNELVQRGLTREEYLTMDKSEADQAVKVARQQAVRSLSRKLDELYNPFQQLETIGVVPQGYFEQRVLFFFVLLGKKKYICLAKQAEEIRSGHRRQESVVQELHQKLIEKPEYVDVVAQGIVDHLEPEEDGNPSATDGEGWQPDGYDEQSTDESTDDSDEEQRRRLEELERRISKRPAQQELMQKHILYSTEMAPAIQNNAKELQHGLKRRKSIDDIKALGILPTHQHAAVNGATPGSDTQEESPTHARSNETSARKKQIKEQLQHQLKRERRPTMMDLEIRGVVPQGYFESAEQAIASQRRRKKSVVEDLRKHLAKRPDYSKMVAKGLLEKALVYDETKQRLEQFVQSSASPSTTEAARLALQEKMERDGRPDYTELQSKNILKKSFNPTVDAMANASVKAELERHALEQNLKYQLASRREPQDMVDSGYLYYPVNDERAPSPGLHGVARELQESLEERPPEQFLVKKGIIQKEVEDWSVDQSSARDNLNQRLSMRPPKSDMTWKGFIPAEFAQHDVLVAEQQQELKKIKTKQVLNKKLDTTNRPTQDWLEERGIVPQGAFEDPEHAENLKKTRRQSLTRGLDSAIQRSPKPVDVNTQGHGQNESSPEPEVLLFSCRLCINKPKNSNNNNVIE</sequence>
<evidence type="ECO:0000256" key="2">
    <source>
        <dbReference type="PROSITE-ProRule" id="PRU00401"/>
    </source>
</evidence>
<feature type="non-terminal residue" evidence="4">
    <location>
        <position position="1"/>
    </location>
</feature>
<feature type="compositionally biased region" description="Acidic residues" evidence="3">
    <location>
        <begin position="152"/>
        <end position="167"/>
    </location>
</feature>
<gene>
    <name evidence="4" type="ORF">RFI_37481</name>
</gene>
<dbReference type="PROSITE" id="PS51073">
    <property type="entry name" value="RPEL"/>
    <property type="match status" value="1"/>
</dbReference>
<proteinExistence type="predicted"/>
<feature type="region of interest" description="Disordered" evidence="3">
    <location>
        <begin position="232"/>
        <end position="265"/>
    </location>
</feature>
<feature type="compositionally biased region" description="Polar residues" evidence="3">
    <location>
        <begin position="603"/>
        <end position="614"/>
    </location>
</feature>
<dbReference type="SMART" id="SM00707">
    <property type="entry name" value="RPEL"/>
    <property type="match status" value="5"/>
</dbReference>
<dbReference type="InterPro" id="IPR004018">
    <property type="entry name" value="RPEL_repeat"/>
</dbReference>
<feature type="region of interest" description="Disordered" evidence="3">
    <location>
        <begin position="133"/>
        <end position="185"/>
    </location>
</feature>
<evidence type="ECO:0000256" key="3">
    <source>
        <dbReference type="SAM" id="MobiDB-lite"/>
    </source>
</evidence>
<feature type="repeat" description="RPEL" evidence="2">
    <location>
        <begin position="174"/>
        <end position="199"/>
    </location>
</feature>
<keyword evidence="5" id="KW-1185">Reference proteome</keyword>
<evidence type="ECO:0000313" key="5">
    <source>
        <dbReference type="Proteomes" id="UP000023152"/>
    </source>
</evidence>
<organism evidence="4 5">
    <name type="scientific">Reticulomyxa filosa</name>
    <dbReference type="NCBI Taxonomy" id="46433"/>
    <lineage>
        <taxon>Eukaryota</taxon>
        <taxon>Sar</taxon>
        <taxon>Rhizaria</taxon>
        <taxon>Retaria</taxon>
        <taxon>Foraminifera</taxon>
        <taxon>Monothalamids</taxon>
        <taxon>Reticulomyxidae</taxon>
        <taxon>Reticulomyxa</taxon>
    </lineage>
</organism>
<reference evidence="4 5" key="1">
    <citation type="journal article" date="2013" name="Curr. Biol.">
        <title>The Genome of the Foraminiferan Reticulomyxa filosa.</title>
        <authorList>
            <person name="Glockner G."/>
            <person name="Hulsmann N."/>
            <person name="Schleicher M."/>
            <person name="Noegel A.A."/>
            <person name="Eichinger L."/>
            <person name="Gallinger C."/>
            <person name="Pawlowski J."/>
            <person name="Sierra R."/>
            <person name="Euteneuer U."/>
            <person name="Pillet L."/>
            <person name="Moustafa A."/>
            <person name="Platzer M."/>
            <person name="Groth M."/>
            <person name="Szafranski K."/>
            <person name="Schliwa M."/>
        </authorList>
    </citation>
    <scope>NUCLEOTIDE SEQUENCE [LARGE SCALE GENOMIC DNA]</scope>
</reference>
<comment type="caution">
    <text evidence="4">The sequence shown here is derived from an EMBL/GenBank/DDBJ whole genome shotgun (WGS) entry which is preliminary data.</text>
</comment>
<evidence type="ECO:0000313" key="4">
    <source>
        <dbReference type="EMBL" id="ETN99973.1"/>
    </source>
</evidence>
<dbReference type="AlphaFoldDB" id="X6LEJ5"/>
<dbReference type="Gene3D" id="6.10.140.2040">
    <property type="match status" value="2"/>
</dbReference>
<accession>X6LEJ5</accession>